<organism evidence="4 5">
    <name type="scientific">Aulographum hederae CBS 113979</name>
    <dbReference type="NCBI Taxonomy" id="1176131"/>
    <lineage>
        <taxon>Eukaryota</taxon>
        <taxon>Fungi</taxon>
        <taxon>Dikarya</taxon>
        <taxon>Ascomycota</taxon>
        <taxon>Pezizomycotina</taxon>
        <taxon>Dothideomycetes</taxon>
        <taxon>Pleosporomycetidae</taxon>
        <taxon>Aulographales</taxon>
        <taxon>Aulographaceae</taxon>
    </lineage>
</organism>
<dbReference type="InterPro" id="IPR029071">
    <property type="entry name" value="Ubiquitin-like_domsf"/>
</dbReference>
<evidence type="ECO:0000256" key="2">
    <source>
        <dbReference type="SAM" id="MobiDB-lite"/>
    </source>
</evidence>
<evidence type="ECO:0000256" key="1">
    <source>
        <dbReference type="ARBA" id="ARBA00023054"/>
    </source>
</evidence>
<dbReference type="OrthoDB" id="1026733at2759"/>
<dbReference type="InterPro" id="IPR050730">
    <property type="entry name" value="UBX_domain-protein"/>
</dbReference>
<evidence type="ECO:0000313" key="4">
    <source>
        <dbReference type="EMBL" id="KAF1986395.1"/>
    </source>
</evidence>
<proteinExistence type="predicted"/>
<accession>A0A6G1GZN9</accession>
<dbReference type="EMBL" id="ML977157">
    <property type="protein sequence ID" value="KAF1986395.1"/>
    <property type="molecule type" value="Genomic_DNA"/>
</dbReference>
<dbReference type="Pfam" id="PF00789">
    <property type="entry name" value="UBX"/>
    <property type="match status" value="1"/>
</dbReference>
<dbReference type="PANTHER" id="PTHR23322:SF1">
    <property type="entry name" value="FAS-ASSOCIATED FACTOR 2"/>
    <property type="match status" value="1"/>
</dbReference>
<dbReference type="SMART" id="SM00594">
    <property type="entry name" value="UAS"/>
    <property type="match status" value="1"/>
</dbReference>
<dbReference type="InterPro" id="IPR036249">
    <property type="entry name" value="Thioredoxin-like_sf"/>
</dbReference>
<dbReference type="Gene3D" id="1.10.8.10">
    <property type="entry name" value="DNA helicase RuvA subunit, C-terminal domain"/>
    <property type="match status" value="1"/>
</dbReference>
<feature type="domain" description="UBX" evidence="3">
    <location>
        <begin position="401"/>
        <end position="470"/>
    </location>
</feature>
<dbReference type="PROSITE" id="PS50033">
    <property type="entry name" value="UBX"/>
    <property type="match status" value="1"/>
</dbReference>
<dbReference type="SUPFAM" id="SSF52833">
    <property type="entry name" value="Thioredoxin-like"/>
    <property type="match status" value="1"/>
</dbReference>
<dbReference type="Gene3D" id="3.10.20.90">
    <property type="entry name" value="Phosphatidylinositol 3-kinase Catalytic Subunit, Chain A, domain 1"/>
    <property type="match status" value="1"/>
</dbReference>
<evidence type="ECO:0000259" key="3">
    <source>
        <dbReference type="PROSITE" id="PS50033"/>
    </source>
</evidence>
<sequence>MATDAVDLGELTADQQLALQQFTSITDQAVEQAIPLLRRCQWNAQIAIARFFDGEPPNPIPESIPDIPPPRDNRRQETLLNNIPLAGSSRRTNFEPAPRVVNPPNSQGPYQPGAILSLLFTPINLLYGILTRSFSFLGWLFPFLPRLISPLTGPSSNRRNIGGRRPLNGRDAAARFHREFEEEYGTHTLPFQETGYAQAFDTAKRDLKFLLVILLSPEHDDTSSFVKDTLLAPEVVDYLNSNKNNILVWIGNVQDSEAYQVSTALHCTKLPFTGLIVHTPSASSTAMSVVARIAGPTSAASLLQSVQRAIQQNSEALGRVRTTRAEQAATRTLREQQESAYERSLAQDRERARQKKEAEEARKREEDAAKAAADAEERHATNLARWKRLRASKIAPEPGSDVKDAVRISLRLGDGERIVRKFAPNAPMEELYAFVECYDVLQEEIDEKVDEPESDFEHKYDFRLVSPMPREAYKLEAGGTVREKIGRSGNLIVERIDADDDEDEDA</sequence>
<dbReference type="InterPro" id="IPR001012">
    <property type="entry name" value="UBX_dom"/>
</dbReference>
<dbReference type="SUPFAM" id="SSF46934">
    <property type="entry name" value="UBA-like"/>
    <property type="match status" value="1"/>
</dbReference>
<dbReference type="CDD" id="cd14273">
    <property type="entry name" value="UBA_TAP-C_like"/>
    <property type="match status" value="1"/>
</dbReference>
<dbReference type="Proteomes" id="UP000800041">
    <property type="component" value="Unassembled WGS sequence"/>
</dbReference>
<dbReference type="GO" id="GO:0005783">
    <property type="term" value="C:endoplasmic reticulum"/>
    <property type="evidence" value="ECO:0007669"/>
    <property type="project" value="TreeGrafter"/>
</dbReference>
<dbReference type="Pfam" id="PF14555">
    <property type="entry name" value="UBA_4"/>
    <property type="match status" value="1"/>
</dbReference>
<feature type="region of interest" description="Disordered" evidence="2">
    <location>
        <begin position="321"/>
        <end position="378"/>
    </location>
</feature>
<gene>
    <name evidence="4" type="ORF">K402DRAFT_393873</name>
</gene>
<protein>
    <recommendedName>
        <fullName evidence="3">UBX domain-containing protein</fullName>
    </recommendedName>
</protein>
<name>A0A6G1GZN9_9PEZI</name>
<dbReference type="SMART" id="SM00166">
    <property type="entry name" value="UBX"/>
    <property type="match status" value="1"/>
</dbReference>
<dbReference type="AlphaFoldDB" id="A0A6G1GZN9"/>
<dbReference type="PANTHER" id="PTHR23322">
    <property type="entry name" value="FAS-ASSOCIATED PROTEIN"/>
    <property type="match status" value="1"/>
</dbReference>
<reference evidence="4" key="1">
    <citation type="journal article" date="2020" name="Stud. Mycol.">
        <title>101 Dothideomycetes genomes: a test case for predicting lifestyles and emergence of pathogens.</title>
        <authorList>
            <person name="Haridas S."/>
            <person name="Albert R."/>
            <person name="Binder M."/>
            <person name="Bloem J."/>
            <person name="Labutti K."/>
            <person name="Salamov A."/>
            <person name="Andreopoulos B."/>
            <person name="Baker S."/>
            <person name="Barry K."/>
            <person name="Bills G."/>
            <person name="Bluhm B."/>
            <person name="Cannon C."/>
            <person name="Castanera R."/>
            <person name="Culley D."/>
            <person name="Daum C."/>
            <person name="Ezra D."/>
            <person name="Gonzalez J."/>
            <person name="Henrissat B."/>
            <person name="Kuo A."/>
            <person name="Liang C."/>
            <person name="Lipzen A."/>
            <person name="Lutzoni F."/>
            <person name="Magnuson J."/>
            <person name="Mondo S."/>
            <person name="Nolan M."/>
            <person name="Ohm R."/>
            <person name="Pangilinan J."/>
            <person name="Park H.-J."/>
            <person name="Ramirez L."/>
            <person name="Alfaro M."/>
            <person name="Sun H."/>
            <person name="Tritt A."/>
            <person name="Yoshinaga Y."/>
            <person name="Zwiers L.-H."/>
            <person name="Turgeon B."/>
            <person name="Goodwin S."/>
            <person name="Spatafora J."/>
            <person name="Crous P."/>
            <person name="Grigoriev I."/>
        </authorList>
    </citation>
    <scope>NUCLEOTIDE SEQUENCE</scope>
    <source>
        <strain evidence="4">CBS 113979</strain>
    </source>
</reference>
<feature type="compositionally biased region" description="Basic and acidic residues" evidence="2">
    <location>
        <begin position="332"/>
        <end position="378"/>
    </location>
</feature>
<evidence type="ECO:0000313" key="5">
    <source>
        <dbReference type="Proteomes" id="UP000800041"/>
    </source>
</evidence>
<dbReference type="InterPro" id="IPR006577">
    <property type="entry name" value="UAS"/>
</dbReference>
<dbReference type="GO" id="GO:0043130">
    <property type="term" value="F:ubiquitin binding"/>
    <property type="evidence" value="ECO:0007669"/>
    <property type="project" value="TreeGrafter"/>
</dbReference>
<dbReference type="CDD" id="cd01767">
    <property type="entry name" value="UBX"/>
    <property type="match status" value="1"/>
</dbReference>
<keyword evidence="5" id="KW-1185">Reference proteome</keyword>
<dbReference type="Gene3D" id="3.40.30.10">
    <property type="entry name" value="Glutaredoxin"/>
    <property type="match status" value="1"/>
</dbReference>
<dbReference type="InterPro" id="IPR009060">
    <property type="entry name" value="UBA-like_sf"/>
</dbReference>
<dbReference type="GO" id="GO:0036503">
    <property type="term" value="P:ERAD pathway"/>
    <property type="evidence" value="ECO:0007669"/>
    <property type="project" value="TreeGrafter"/>
</dbReference>
<keyword evidence="1" id="KW-0175">Coiled coil</keyword>
<dbReference type="SUPFAM" id="SSF54236">
    <property type="entry name" value="Ubiquitin-like"/>
    <property type="match status" value="1"/>
</dbReference>